<evidence type="ECO:0000256" key="6">
    <source>
        <dbReference type="SAM" id="Phobius"/>
    </source>
</evidence>
<dbReference type="EMBL" id="LCIJ01000024">
    <property type="protein sequence ID" value="KKT51866.1"/>
    <property type="molecule type" value="Genomic_DNA"/>
</dbReference>
<evidence type="ECO:0000256" key="2">
    <source>
        <dbReference type="ARBA" id="ARBA00022475"/>
    </source>
</evidence>
<gene>
    <name evidence="8" type="ORF">VE96_C0024G0003</name>
</gene>
<keyword evidence="5 6" id="KW-0472">Membrane</keyword>
<protein>
    <recommendedName>
        <fullName evidence="7">VTT domain-containing protein</fullName>
    </recommendedName>
</protein>
<feature type="domain" description="VTT" evidence="7">
    <location>
        <begin position="38"/>
        <end position="163"/>
    </location>
</feature>
<organism evidence="8 9">
    <name type="scientific">candidate division Kazan bacterium GW2011_GWA1_44_22</name>
    <dbReference type="NCBI Taxonomy" id="1620410"/>
    <lineage>
        <taxon>Bacteria</taxon>
        <taxon>Bacteria division Kazan-3B-28</taxon>
    </lineage>
</organism>
<evidence type="ECO:0000256" key="1">
    <source>
        <dbReference type="ARBA" id="ARBA00004651"/>
    </source>
</evidence>
<proteinExistence type="predicted"/>
<name>A0A0G1HXK3_UNCK3</name>
<feature type="transmembrane region" description="Helical" evidence="6">
    <location>
        <begin position="58"/>
        <end position="80"/>
    </location>
</feature>
<sequence>MYMSIFEQITIWATGLIAVLGYPGVLLLMALESMIVPIPSEAVMPFAGFLVAEGQMNILSVVIWATIGSIIGSLISYYIGLWGGRVLVLKVGKYLLLNEHHLDVTESFFEKRGDITVFISRFIPVIRHFISIPAGMGKMPLLPFVIYTTIGAGLWNWILAYAGFNLRANWASITPYFHIVDKVILGVIVLAILCFIWSQLKPHQSKFPSCQRRG</sequence>
<dbReference type="PANTHER" id="PTHR42709">
    <property type="entry name" value="ALKALINE PHOSPHATASE LIKE PROTEIN"/>
    <property type="match status" value="1"/>
</dbReference>
<evidence type="ECO:0000256" key="4">
    <source>
        <dbReference type="ARBA" id="ARBA00022989"/>
    </source>
</evidence>
<dbReference type="Proteomes" id="UP000034752">
    <property type="component" value="Unassembled WGS sequence"/>
</dbReference>
<dbReference type="PATRIC" id="fig|1620410.3.peg.349"/>
<keyword evidence="4 6" id="KW-1133">Transmembrane helix</keyword>
<evidence type="ECO:0000313" key="8">
    <source>
        <dbReference type="EMBL" id="KKT51866.1"/>
    </source>
</evidence>
<evidence type="ECO:0000256" key="5">
    <source>
        <dbReference type="ARBA" id="ARBA00023136"/>
    </source>
</evidence>
<feature type="transmembrane region" description="Helical" evidence="6">
    <location>
        <begin position="12"/>
        <end position="38"/>
    </location>
</feature>
<comment type="caution">
    <text evidence="8">The sequence shown here is derived from an EMBL/GenBank/DDBJ whole genome shotgun (WGS) entry which is preliminary data.</text>
</comment>
<accession>A0A0G1HXK3</accession>
<comment type="subcellular location">
    <subcellularLocation>
        <location evidence="1">Cell membrane</location>
        <topology evidence="1">Multi-pass membrane protein</topology>
    </subcellularLocation>
</comment>
<keyword evidence="3 6" id="KW-0812">Transmembrane</keyword>
<feature type="transmembrane region" description="Helical" evidence="6">
    <location>
        <begin position="176"/>
        <end position="197"/>
    </location>
</feature>
<keyword evidence="2" id="KW-1003">Cell membrane</keyword>
<dbReference type="AlphaFoldDB" id="A0A0G1HXK3"/>
<evidence type="ECO:0000313" key="9">
    <source>
        <dbReference type="Proteomes" id="UP000034752"/>
    </source>
</evidence>
<evidence type="ECO:0000259" key="7">
    <source>
        <dbReference type="Pfam" id="PF09335"/>
    </source>
</evidence>
<dbReference type="GO" id="GO:0005886">
    <property type="term" value="C:plasma membrane"/>
    <property type="evidence" value="ECO:0007669"/>
    <property type="project" value="UniProtKB-SubCell"/>
</dbReference>
<evidence type="ECO:0000256" key="3">
    <source>
        <dbReference type="ARBA" id="ARBA00022692"/>
    </source>
</evidence>
<dbReference type="PANTHER" id="PTHR42709:SF6">
    <property type="entry name" value="UNDECAPRENYL PHOSPHATE TRANSPORTER A"/>
    <property type="match status" value="1"/>
</dbReference>
<dbReference type="Pfam" id="PF09335">
    <property type="entry name" value="VTT_dom"/>
    <property type="match status" value="1"/>
</dbReference>
<dbReference type="InterPro" id="IPR051311">
    <property type="entry name" value="DedA_domain"/>
</dbReference>
<feature type="transmembrane region" description="Helical" evidence="6">
    <location>
        <begin position="141"/>
        <end position="164"/>
    </location>
</feature>
<reference evidence="8 9" key="1">
    <citation type="journal article" date="2015" name="Nature">
        <title>rRNA introns, odd ribosomes, and small enigmatic genomes across a large radiation of phyla.</title>
        <authorList>
            <person name="Brown C.T."/>
            <person name="Hug L.A."/>
            <person name="Thomas B.C."/>
            <person name="Sharon I."/>
            <person name="Castelle C.J."/>
            <person name="Singh A."/>
            <person name="Wilkins M.J."/>
            <person name="Williams K.H."/>
            <person name="Banfield J.F."/>
        </authorList>
    </citation>
    <scope>NUCLEOTIDE SEQUENCE [LARGE SCALE GENOMIC DNA]</scope>
</reference>
<dbReference type="InterPro" id="IPR032816">
    <property type="entry name" value="VTT_dom"/>
</dbReference>